<dbReference type="PANTHER" id="PTHR30619">
    <property type="entry name" value="DNA INTERNALIZATION/COMPETENCE PROTEIN COMEC/REC2"/>
    <property type="match status" value="1"/>
</dbReference>
<protein>
    <recommendedName>
        <fullName evidence="4">Metallo-beta-lactamase domain-containing protein</fullName>
    </recommendedName>
</protein>
<sequence length="454" mass="53067">MKINYKFNYYNVGHGLFYTGKFFNDQSQFNFVYDCGSMQGDQVKSKVTEYIGKLKPGYSSANNGESKLKCLDMLCISHFHNDHINGVKELLENFENLKLLVMPYTSIYNRIFDYCADMENFGNNNIAAEDIVDPISIIKPEELKIKKIAVLGASEGRINKNEHDGISEFPDSPKQHGDKESKIKVDLPPENEELRSKAVSDDSEILKKYPKMYFLDHKDDIFLRSDEQFWKFKFYVFKFEEGIREFYNQFQKKVSEGKINDCNGDWKAILSDKTNLKNIREVYKEVAKKLGMGGKINSTSLALHHQSLPEREVRGRRICYGCSERQYPKYCWGICMRRHGELLFGDMPLVDKPYFRYYSNDRAYQKDKRYLDFISHYGVSLENTTICQVPHHGSKDNWNPNLIKDLKSCNHYIISGEMNSKYHPQEVIDNLMRNKKQILVPDIHGDISCWGWIF</sequence>
<dbReference type="RefSeq" id="WP_181488768.1">
    <property type="nucleotide sequence ID" value="NZ_JACDUI010000002.1"/>
</dbReference>
<comment type="caution">
    <text evidence="2">The sequence shown here is derived from an EMBL/GenBank/DDBJ whole genome shotgun (WGS) entry which is preliminary data.</text>
</comment>
<gene>
    <name evidence="2" type="ORF">HNP87_001461</name>
</gene>
<dbReference type="SUPFAM" id="SSF56281">
    <property type="entry name" value="Metallo-hydrolase/oxidoreductase"/>
    <property type="match status" value="1"/>
</dbReference>
<dbReference type="Gene3D" id="3.60.15.10">
    <property type="entry name" value="Ribonuclease Z/Hydroxyacylglutathione hydrolase-like"/>
    <property type="match status" value="1"/>
</dbReference>
<dbReference type="InterPro" id="IPR052159">
    <property type="entry name" value="Competence_DNA_uptake"/>
</dbReference>
<evidence type="ECO:0000313" key="3">
    <source>
        <dbReference type="Proteomes" id="UP000563838"/>
    </source>
</evidence>
<feature type="region of interest" description="Disordered" evidence="1">
    <location>
        <begin position="161"/>
        <end position="184"/>
    </location>
</feature>
<proteinExistence type="predicted"/>
<reference evidence="2 3" key="1">
    <citation type="submission" date="2020-07" db="EMBL/GenBank/DDBJ databases">
        <title>Genomic Encyclopedia of Type Strains, Phase IV (KMG-V): Genome sequencing to study the core and pangenomes of soil and plant-associated prokaryotes.</title>
        <authorList>
            <person name="Whitman W."/>
        </authorList>
    </citation>
    <scope>NUCLEOTIDE SEQUENCE [LARGE SCALE GENOMIC DNA]</scope>
    <source>
        <strain evidence="2 3">A4</strain>
    </source>
</reference>
<evidence type="ECO:0000256" key="1">
    <source>
        <dbReference type="SAM" id="MobiDB-lite"/>
    </source>
</evidence>
<accession>A0A7J9NKX1</accession>
<dbReference type="Proteomes" id="UP000563838">
    <property type="component" value="Unassembled WGS sequence"/>
</dbReference>
<evidence type="ECO:0008006" key="4">
    <source>
        <dbReference type="Google" id="ProtNLM"/>
    </source>
</evidence>
<dbReference type="InterPro" id="IPR036866">
    <property type="entry name" value="RibonucZ/Hydroxyglut_hydro"/>
</dbReference>
<evidence type="ECO:0000313" key="2">
    <source>
        <dbReference type="EMBL" id="MBA2840929.1"/>
    </source>
</evidence>
<dbReference type="EMBL" id="JACDUI010000002">
    <property type="protein sequence ID" value="MBA2840929.1"/>
    <property type="molecule type" value="Genomic_DNA"/>
</dbReference>
<organism evidence="2 3">
    <name type="scientific">Methanococcus maripaludis</name>
    <name type="common">Methanococcus deltae</name>
    <dbReference type="NCBI Taxonomy" id="39152"/>
    <lineage>
        <taxon>Archaea</taxon>
        <taxon>Methanobacteriati</taxon>
        <taxon>Methanobacteriota</taxon>
        <taxon>Methanomada group</taxon>
        <taxon>Methanococci</taxon>
        <taxon>Methanococcales</taxon>
        <taxon>Methanococcaceae</taxon>
        <taxon>Methanococcus</taxon>
    </lineage>
</organism>
<name>A0A7J9NKX1_METMI</name>
<dbReference type="PANTHER" id="PTHR30619:SF1">
    <property type="entry name" value="RECOMBINATION PROTEIN 2"/>
    <property type="match status" value="1"/>
</dbReference>
<dbReference type="AlphaFoldDB" id="A0A7J9NKX1"/>